<evidence type="ECO:0000313" key="3">
    <source>
        <dbReference type="Proteomes" id="UP000027138"/>
    </source>
</evidence>
<feature type="region of interest" description="Disordered" evidence="1">
    <location>
        <begin position="88"/>
        <end position="131"/>
    </location>
</feature>
<dbReference type="EMBL" id="KK914504">
    <property type="protein sequence ID" value="KDP34785.1"/>
    <property type="molecule type" value="Genomic_DNA"/>
</dbReference>
<dbReference type="Proteomes" id="UP000027138">
    <property type="component" value="Unassembled WGS sequence"/>
</dbReference>
<protein>
    <submittedName>
        <fullName evidence="2">Uncharacterized protein</fullName>
    </submittedName>
</protein>
<keyword evidence="3" id="KW-1185">Reference proteome</keyword>
<evidence type="ECO:0000256" key="1">
    <source>
        <dbReference type="SAM" id="MobiDB-lite"/>
    </source>
</evidence>
<dbReference type="PANTHER" id="PTHR34546">
    <property type="entry name" value="OS06G0153600 PROTEIN"/>
    <property type="match status" value="1"/>
</dbReference>
<accession>A0A067KR90</accession>
<feature type="compositionally biased region" description="Pro residues" evidence="1">
    <location>
        <begin position="94"/>
        <end position="114"/>
    </location>
</feature>
<dbReference type="PANTHER" id="PTHR34546:SF3">
    <property type="entry name" value="OS06G0153600 PROTEIN"/>
    <property type="match status" value="1"/>
</dbReference>
<name>A0A067KR90_JATCU</name>
<organism evidence="2 3">
    <name type="scientific">Jatropha curcas</name>
    <name type="common">Barbados nut</name>
    <dbReference type="NCBI Taxonomy" id="180498"/>
    <lineage>
        <taxon>Eukaryota</taxon>
        <taxon>Viridiplantae</taxon>
        <taxon>Streptophyta</taxon>
        <taxon>Embryophyta</taxon>
        <taxon>Tracheophyta</taxon>
        <taxon>Spermatophyta</taxon>
        <taxon>Magnoliopsida</taxon>
        <taxon>eudicotyledons</taxon>
        <taxon>Gunneridae</taxon>
        <taxon>Pentapetalae</taxon>
        <taxon>rosids</taxon>
        <taxon>fabids</taxon>
        <taxon>Malpighiales</taxon>
        <taxon>Euphorbiaceae</taxon>
        <taxon>Crotonoideae</taxon>
        <taxon>Jatropheae</taxon>
        <taxon>Jatropha</taxon>
    </lineage>
</organism>
<sequence>MAMNPHQHHHQTLTPYEQRLRDEVLYLHSLWHRGPPTLNPKPNFLRSTRYSSYSNNNPSRNLHVSNSISFKKIRGNKHRNQTAKNLTISISDPLPDPGPEWPVNPPASSPPPTWSPAWPSFKEKSSPSTRTVPDIDEAKFAAMQMQHKVVKSCNRFFAKRVDLGSEEDDEFDEEGEEDDSFSDDSEIEESKEFKFFLNLFVENRELRNFYENNSQETGEFYCLVCAGIRVKLGKIFKGCLGLVQHAITILNTKRKRAHRAFGLVICRVLGWDISRLPVIVLKGEPLSQSLANLGEALNCLKEDDAKEVIEDFDNGVSGMDTSQRGGMDYELGSAWGG</sequence>
<gene>
    <name evidence="2" type="ORF">JCGZ_10565</name>
</gene>
<reference evidence="2 3" key="1">
    <citation type="journal article" date="2014" name="PLoS ONE">
        <title>Global Analysis of Gene Expression Profiles in Physic Nut (Jatropha curcas L.) Seedlings Exposed to Salt Stress.</title>
        <authorList>
            <person name="Zhang L."/>
            <person name="Zhang C."/>
            <person name="Wu P."/>
            <person name="Chen Y."/>
            <person name="Li M."/>
            <person name="Jiang H."/>
            <person name="Wu G."/>
        </authorList>
    </citation>
    <scope>NUCLEOTIDE SEQUENCE [LARGE SCALE GENOMIC DNA]</scope>
    <source>
        <strain evidence="3">cv. GZQX0401</strain>
        <tissue evidence="2">Young leaves</tissue>
    </source>
</reference>
<evidence type="ECO:0000313" key="2">
    <source>
        <dbReference type="EMBL" id="KDP34785.1"/>
    </source>
</evidence>
<dbReference type="OrthoDB" id="1929495at2759"/>
<dbReference type="AlphaFoldDB" id="A0A067KR90"/>
<proteinExistence type="predicted"/>
<dbReference type="STRING" id="180498.A0A067KR90"/>